<sequence>MYLRKLIDAFLNFPLRTKLILSFLVVIILGGILSLTLGTRLEHNTILSLAQAKVRHDLASAWMVYNEKLSDIGDIIRSNSSRESIQRALIHYEKEILAKYLGRVREDFNLDVLTLTDAKGKVVFRTSQPEIWGDDQSEDSLVRRALTGEIVSATQIIPRKELLKEGKSLAERAYLKFVPTP</sequence>
<keyword evidence="1" id="KW-0812">Transmembrane</keyword>
<dbReference type="Gene3D" id="3.30.450.20">
    <property type="entry name" value="PAS domain"/>
    <property type="match status" value="1"/>
</dbReference>
<dbReference type="AlphaFoldDB" id="X1K508"/>
<comment type="caution">
    <text evidence="3">The sequence shown here is derived from an EMBL/GenBank/DDBJ whole genome shotgun (WGS) entry which is preliminary data.</text>
</comment>
<evidence type="ECO:0000313" key="3">
    <source>
        <dbReference type="EMBL" id="GAH88725.1"/>
    </source>
</evidence>
<feature type="domain" description="Double Cache" evidence="2">
    <location>
        <begin position="67"/>
        <end position="152"/>
    </location>
</feature>
<keyword evidence="1" id="KW-1133">Transmembrane helix</keyword>
<keyword evidence="1" id="KW-0472">Membrane</keyword>
<protein>
    <recommendedName>
        <fullName evidence="2">Double Cache domain-containing protein</fullName>
    </recommendedName>
</protein>
<dbReference type="SUPFAM" id="SSF103190">
    <property type="entry name" value="Sensory domain-like"/>
    <property type="match status" value="1"/>
</dbReference>
<dbReference type="Pfam" id="PF14827">
    <property type="entry name" value="dCache_3"/>
    <property type="match status" value="1"/>
</dbReference>
<accession>X1K508</accession>
<dbReference type="EMBL" id="BARU01036232">
    <property type="protein sequence ID" value="GAH88725.1"/>
    <property type="molecule type" value="Genomic_DNA"/>
</dbReference>
<evidence type="ECO:0000256" key="1">
    <source>
        <dbReference type="SAM" id="Phobius"/>
    </source>
</evidence>
<gene>
    <name evidence="3" type="ORF">S03H2_56612</name>
</gene>
<evidence type="ECO:0000259" key="2">
    <source>
        <dbReference type="Pfam" id="PF14827"/>
    </source>
</evidence>
<proteinExistence type="predicted"/>
<dbReference type="InterPro" id="IPR029150">
    <property type="entry name" value="dCache_3"/>
</dbReference>
<dbReference type="InterPro" id="IPR029151">
    <property type="entry name" value="Sensor-like_sf"/>
</dbReference>
<name>X1K508_9ZZZZ</name>
<reference evidence="3" key="1">
    <citation type="journal article" date="2014" name="Front. Microbiol.">
        <title>High frequency of phylogenetically diverse reductive dehalogenase-homologous genes in deep subseafloor sedimentary metagenomes.</title>
        <authorList>
            <person name="Kawai M."/>
            <person name="Futagami T."/>
            <person name="Toyoda A."/>
            <person name="Takaki Y."/>
            <person name="Nishi S."/>
            <person name="Hori S."/>
            <person name="Arai W."/>
            <person name="Tsubouchi T."/>
            <person name="Morono Y."/>
            <person name="Uchiyama I."/>
            <person name="Ito T."/>
            <person name="Fujiyama A."/>
            <person name="Inagaki F."/>
            <person name="Takami H."/>
        </authorList>
    </citation>
    <scope>NUCLEOTIDE SEQUENCE</scope>
    <source>
        <strain evidence="3">Expedition CK06-06</strain>
    </source>
</reference>
<organism evidence="3">
    <name type="scientific">marine sediment metagenome</name>
    <dbReference type="NCBI Taxonomy" id="412755"/>
    <lineage>
        <taxon>unclassified sequences</taxon>
        <taxon>metagenomes</taxon>
        <taxon>ecological metagenomes</taxon>
    </lineage>
</organism>
<feature type="non-terminal residue" evidence="3">
    <location>
        <position position="181"/>
    </location>
</feature>
<feature type="transmembrane region" description="Helical" evidence="1">
    <location>
        <begin position="20"/>
        <end position="38"/>
    </location>
</feature>